<keyword evidence="1" id="KW-0645">Protease</keyword>
<evidence type="ECO:0000256" key="6">
    <source>
        <dbReference type="PIRSR" id="PIRSR600246-2"/>
    </source>
</evidence>
<dbReference type="Gene3D" id="3.60.20.30">
    <property type="entry name" value="(Glycosyl)asparaginase"/>
    <property type="match status" value="1"/>
</dbReference>
<evidence type="ECO:0000256" key="3">
    <source>
        <dbReference type="ARBA" id="ARBA00022813"/>
    </source>
</evidence>
<dbReference type="KEGG" id="oho:Oweho_1418"/>
<keyword evidence="2" id="KW-0378">Hydrolase</keyword>
<dbReference type="SUPFAM" id="SSF56235">
    <property type="entry name" value="N-terminal nucleophile aminohydrolases (Ntn hydrolases)"/>
    <property type="match status" value="1"/>
</dbReference>
<dbReference type="EMBL" id="CP003156">
    <property type="protein sequence ID" value="AEV32415.1"/>
    <property type="molecule type" value="Genomic_DNA"/>
</dbReference>
<dbReference type="PANTHER" id="PTHR10188">
    <property type="entry name" value="L-ASPARAGINASE"/>
    <property type="match status" value="1"/>
</dbReference>
<dbReference type="Pfam" id="PF01112">
    <property type="entry name" value="Asparaginase_2"/>
    <property type="match status" value="1"/>
</dbReference>
<feature type="chain" id="PRO_5003515664" description="Isoaspartyl peptidase" evidence="8">
    <location>
        <begin position="19"/>
        <end position="324"/>
    </location>
</feature>
<dbReference type="PATRIC" id="fig|926562.3.peg.1429"/>
<dbReference type="GO" id="GO:0006508">
    <property type="term" value="P:proteolysis"/>
    <property type="evidence" value="ECO:0007669"/>
    <property type="project" value="UniProtKB-KW"/>
</dbReference>
<feature type="signal peptide" evidence="8">
    <location>
        <begin position="1"/>
        <end position="18"/>
    </location>
</feature>
<evidence type="ECO:0000256" key="8">
    <source>
        <dbReference type="SAM" id="SignalP"/>
    </source>
</evidence>
<dbReference type="HOGENOM" id="CLU_021603_1_0_10"/>
<feature type="binding site" evidence="6">
    <location>
        <begin position="220"/>
        <end position="223"/>
    </location>
    <ligand>
        <name>substrate</name>
    </ligand>
</feature>
<organism evidence="9 10">
    <name type="scientific">Owenweeksia hongkongensis (strain DSM 17368 / CIP 108786 / JCM 12287 / NRRL B-23963 / UST20020801)</name>
    <dbReference type="NCBI Taxonomy" id="926562"/>
    <lineage>
        <taxon>Bacteria</taxon>
        <taxon>Pseudomonadati</taxon>
        <taxon>Bacteroidota</taxon>
        <taxon>Flavobacteriia</taxon>
        <taxon>Flavobacteriales</taxon>
        <taxon>Owenweeksiaceae</taxon>
        <taxon>Owenweeksia</taxon>
    </lineage>
</organism>
<dbReference type="Proteomes" id="UP000005631">
    <property type="component" value="Chromosome"/>
</dbReference>
<dbReference type="GO" id="GO:0016811">
    <property type="term" value="F:hydrolase activity, acting on carbon-nitrogen (but not peptide) bonds, in linear amides"/>
    <property type="evidence" value="ECO:0007669"/>
    <property type="project" value="UniProtKB-ARBA"/>
</dbReference>
<feature type="site" description="Cleavage; by autolysis" evidence="7">
    <location>
        <begin position="191"/>
        <end position="192"/>
    </location>
</feature>
<dbReference type="FunFam" id="3.60.20.30:FF:000001">
    <property type="entry name" value="Isoaspartyl peptidase/L-asparaginase"/>
    <property type="match status" value="1"/>
</dbReference>
<dbReference type="InterPro" id="IPR000246">
    <property type="entry name" value="Peptidase_T2"/>
</dbReference>
<sequence>MKGVFIGVLLLFVAFAQAQDYVIVLHGGAGNGIKKENINTEEQEAYELKMSEALFAGAKVLDTGGAAHLAVVEVIKVLEDSPLFNAGKGAVFTYDERNEMDASIMDGNTLNAGAVAGIGTVKNPITAALAVMQNSPHVILSGKGAEDFAKLQGCEIVSEDYFKTEKRLKSLERYKKAHGSTSTNWEDSKMGTVGCAVLDKNGNLAAGTSTGGMTGKRYGRIGDSPIIGAGTHADNNTCALSCTGHGEYFIRYAVAHDVSARMEYGNESFQNAASAVIHKVLKPAGGDGGLIGVDKDGNVVMEFNTSGMFRAYLKEGQEAVVEMF</sequence>
<dbReference type="PANTHER" id="PTHR10188:SF6">
    <property type="entry name" value="N(4)-(BETA-N-ACETYLGLUCOSAMINYL)-L-ASPARAGINASE"/>
    <property type="match status" value="1"/>
</dbReference>
<evidence type="ECO:0000256" key="4">
    <source>
        <dbReference type="ARBA" id="ARBA00069124"/>
    </source>
</evidence>
<evidence type="ECO:0000256" key="7">
    <source>
        <dbReference type="PIRSR" id="PIRSR600246-3"/>
    </source>
</evidence>
<protein>
    <recommendedName>
        <fullName evidence="4">Isoaspartyl peptidase</fullName>
    </recommendedName>
</protein>
<accession>G8R847</accession>
<feature type="active site" description="Nucleophile" evidence="5">
    <location>
        <position position="192"/>
    </location>
</feature>
<evidence type="ECO:0000256" key="1">
    <source>
        <dbReference type="ARBA" id="ARBA00022670"/>
    </source>
</evidence>
<evidence type="ECO:0000313" key="10">
    <source>
        <dbReference type="Proteomes" id="UP000005631"/>
    </source>
</evidence>
<keyword evidence="3" id="KW-0068">Autocatalytic cleavage</keyword>
<keyword evidence="8" id="KW-0732">Signal</keyword>
<dbReference type="GO" id="GO:0008233">
    <property type="term" value="F:peptidase activity"/>
    <property type="evidence" value="ECO:0007669"/>
    <property type="project" value="UniProtKB-KW"/>
</dbReference>
<evidence type="ECO:0000256" key="5">
    <source>
        <dbReference type="PIRSR" id="PIRSR600246-1"/>
    </source>
</evidence>
<dbReference type="OrthoDB" id="9780217at2"/>
<dbReference type="InterPro" id="IPR029055">
    <property type="entry name" value="Ntn_hydrolases_N"/>
</dbReference>
<reference evidence="9 10" key="1">
    <citation type="journal article" date="2012" name="Stand. Genomic Sci.">
        <title>Genome sequence of the orange-pigmented seawater bacterium Owenweeksia hongkongensis type strain (UST20020801(T)).</title>
        <authorList>
            <person name="Riedel T."/>
            <person name="Held B."/>
            <person name="Nolan M."/>
            <person name="Lucas S."/>
            <person name="Lapidus A."/>
            <person name="Tice H."/>
            <person name="Del Rio T.G."/>
            <person name="Cheng J.F."/>
            <person name="Han C."/>
            <person name="Tapia R."/>
            <person name="Goodwin L.A."/>
            <person name="Pitluck S."/>
            <person name="Liolios K."/>
            <person name="Mavromatis K."/>
            <person name="Pagani I."/>
            <person name="Ivanova N."/>
            <person name="Mikhailova N."/>
            <person name="Pati A."/>
            <person name="Chen A."/>
            <person name="Palaniappan K."/>
            <person name="Rohde M."/>
            <person name="Tindall B.J."/>
            <person name="Detter J.C."/>
            <person name="Goker M."/>
            <person name="Woyke T."/>
            <person name="Bristow J."/>
            <person name="Eisen J.A."/>
            <person name="Markowitz V."/>
            <person name="Hugenholtz P."/>
            <person name="Klenk H.P."/>
            <person name="Kyrpides N.C."/>
        </authorList>
    </citation>
    <scope>NUCLEOTIDE SEQUENCE</scope>
    <source>
        <strain evidence="10">DSM 17368 / JCM 12287 / NRRL B-23963</strain>
    </source>
</reference>
<dbReference type="AlphaFoldDB" id="G8R847"/>
<evidence type="ECO:0000256" key="2">
    <source>
        <dbReference type="ARBA" id="ARBA00022801"/>
    </source>
</evidence>
<dbReference type="CDD" id="cd04701">
    <property type="entry name" value="Asparaginase_2"/>
    <property type="match status" value="1"/>
</dbReference>
<evidence type="ECO:0000313" key="9">
    <source>
        <dbReference type="EMBL" id="AEV32415.1"/>
    </source>
</evidence>
<dbReference type="eggNOG" id="COG1446">
    <property type="taxonomic scope" value="Bacteria"/>
</dbReference>
<proteinExistence type="predicted"/>
<gene>
    <name evidence="9" type="ordered locus">Oweho_1418</name>
</gene>
<dbReference type="RefSeq" id="WP_014201771.1">
    <property type="nucleotide sequence ID" value="NC_016599.1"/>
</dbReference>
<dbReference type="STRING" id="926562.Oweho_1418"/>
<name>G8R847_OWEHD</name>
<feature type="binding site" evidence="6">
    <location>
        <begin position="243"/>
        <end position="246"/>
    </location>
    <ligand>
        <name>substrate</name>
    </ligand>
</feature>
<keyword evidence="10" id="KW-1185">Reference proteome</keyword>